<gene>
    <name evidence="4" type="ORF">dsat_1103</name>
</gene>
<reference evidence="4 5" key="1">
    <citation type="journal article" date="2013" name="Genome Announc.">
        <title>Draft genome sequences for three mercury-methylating, sulfate-reducing bacteria.</title>
        <authorList>
            <person name="Brown S.D."/>
            <person name="Hurt R.A.Jr."/>
            <person name="Gilmour C.C."/>
            <person name="Elias D.A."/>
        </authorList>
    </citation>
    <scope>NUCLEOTIDE SEQUENCE [LARGE SCALE GENOMIC DNA]</scope>
    <source>
        <strain evidence="4 5">DSM 16529</strain>
    </source>
</reference>
<feature type="domain" description="STAS" evidence="3">
    <location>
        <begin position="1"/>
        <end position="110"/>
    </location>
</feature>
<dbReference type="Gene3D" id="3.30.750.24">
    <property type="entry name" value="STAS domain"/>
    <property type="match status" value="1"/>
</dbReference>
<evidence type="ECO:0000313" key="5">
    <source>
        <dbReference type="Proteomes" id="UP000014975"/>
    </source>
</evidence>
<evidence type="ECO:0000259" key="3">
    <source>
        <dbReference type="PROSITE" id="PS50801"/>
    </source>
</evidence>
<evidence type="ECO:0000256" key="1">
    <source>
        <dbReference type="ARBA" id="ARBA00009013"/>
    </source>
</evidence>
<dbReference type="InterPro" id="IPR036513">
    <property type="entry name" value="STAS_dom_sf"/>
</dbReference>
<dbReference type="STRING" id="1121439.dsat_1103"/>
<name>S7T313_9BACT</name>
<dbReference type="AlphaFoldDB" id="S7T313"/>
<dbReference type="Proteomes" id="UP000014975">
    <property type="component" value="Unassembled WGS sequence"/>
</dbReference>
<dbReference type="OrthoDB" id="280847at2"/>
<dbReference type="SUPFAM" id="SSF52091">
    <property type="entry name" value="SpoIIaa-like"/>
    <property type="match status" value="1"/>
</dbReference>
<proteinExistence type="inferred from homology"/>
<dbReference type="GO" id="GO:0043856">
    <property type="term" value="F:anti-sigma factor antagonist activity"/>
    <property type="evidence" value="ECO:0007669"/>
    <property type="project" value="InterPro"/>
</dbReference>
<dbReference type="EMBL" id="ATHI01000030">
    <property type="protein sequence ID" value="EPR30976.1"/>
    <property type="molecule type" value="Genomic_DNA"/>
</dbReference>
<comment type="caution">
    <text evidence="4">The sequence shown here is derived from an EMBL/GenBank/DDBJ whole genome shotgun (WGS) entry which is preliminary data.</text>
</comment>
<dbReference type="InterPro" id="IPR003658">
    <property type="entry name" value="Anti-sigma_ant"/>
</dbReference>
<evidence type="ECO:0000313" key="4">
    <source>
        <dbReference type="EMBL" id="EPR30976.1"/>
    </source>
</evidence>
<dbReference type="eggNOG" id="COG1366">
    <property type="taxonomic scope" value="Bacteria"/>
</dbReference>
<dbReference type="PROSITE" id="PS50801">
    <property type="entry name" value="STAS"/>
    <property type="match status" value="1"/>
</dbReference>
<sequence length="110" mass="12053">MRMSEETNGDVVVLSVAGRLDSNTSGEFEDLLLERIRGGTRKLVLDFQALEYISSAGLRVLLKATREVKAQGGKMVICQARDYIQEVFDLSGFTAVFSLSPDIAGAYAQF</sequence>
<dbReference type="PATRIC" id="fig|1121439.3.peg.2477"/>
<keyword evidence="5" id="KW-1185">Reference proteome</keyword>
<protein>
    <recommendedName>
        <fullName evidence="2">Anti-sigma factor antagonist</fullName>
    </recommendedName>
</protein>
<dbReference type="PANTHER" id="PTHR33495">
    <property type="entry name" value="ANTI-SIGMA FACTOR ANTAGONIST TM_1081-RELATED-RELATED"/>
    <property type="match status" value="1"/>
</dbReference>
<comment type="similarity">
    <text evidence="1 2">Belongs to the anti-sigma-factor antagonist family.</text>
</comment>
<dbReference type="PANTHER" id="PTHR33495:SF2">
    <property type="entry name" value="ANTI-SIGMA FACTOR ANTAGONIST TM_1081-RELATED"/>
    <property type="match status" value="1"/>
</dbReference>
<dbReference type="CDD" id="cd07043">
    <property type="entry name" value="STAS_anti-anti-sigma_factors"/>
    <property type="match status" value="1"/>
</dbReference>
<dbReference type="RefSeq" id="WP_020887800.1">
    <property type="nucleotide sequence ID" value="NZ_ATHI01000030.1"/>
</dbReference>
<dbReference type="Pfam" id="PF01740">
    <property type="entry name" value="STAS"/>
    <property type="match status" value="1"/>
</dbReference>
<accession>S7T313</accession>
<dbReference type="NCBIfam" id="TIGR00377">
    <property type="entry name" value="ant_ant_sig"/>
    <property type="match status" value="1"/>
</dbReference>
<evidence type="ECO:0000256" key="2">
    <source>
        <dbReference type="RuleBase" id="RU003749"/>
    </source>
</evidence>
<organism evidence="4 5">
    <name type="scientific">Alkalidesulfovibrio alkalitolerans DSM 16529</name>
    <dbReference type="NCBI Taxonomy" id="1121439"/>
    <lineage>
        <taxon>Bacteria</taxon>
        <taxon>Pseudomonadati</taxon>
        <taxon>Thermodesulfobacteriota</taxon>
        <taxon>Desulfovibrionia</taxon>
        <taxon>Desulfovibrionales</taxon>
        <taxon>Desulfovibrionaceae</taxon>
        <taxon>Alkalidesulfovibrio</taxon>
    </lineage>
</organism>
<dbReference type="InterPro" id="IPR002645">
    <property type="entry name" value="STAS_dom"/>
</dbReference>